<dbReference type="EMBL" id="HBGS01046652">
    <property type="protein sequence ID" value="CAD9460082.1"/>
    <property type="molecule type" value="Transcribed_RNA"/>
</dbReference>
<gene>
    <name evidence="1" type="ORF">DSPE1174_LOCUS24190</name>
</gene>
<protein>
    <submittedName>
        <fullName evidence="1">Uncharacterized protein</fullName>
    </submittedName>
</protein>
<reference evidence="1" key="1">
    <citation type="submission" date="2021-01" db="EMBL/GenBank/DDBJ databases">
        <authorList>
            <person name="Corre E."/>
            <person name="Pelletier E."/>
            <person name="Niang G."/>
            <person name="Scheremetjew M."/>
            <person name="Finn R."/>
            <person name="Kale V."/>
            <person name="Holt S."/>
            <person name="Cochrane G."/>
            <person name="Meng A."/>
            <person name="Brown T."/>
            <person name="Cohen L."/>
        </authorList>
    </citation>
    <scope>NUCLEOTIDE SEQUENCE</scope>
    <source>
        <strain evidence="1">CCMP1381</strain>
    </source>
</reference>
<name>A0A7S2DNX9_9STRA</name>
<sequence>MGLGAKFQTPEMSRCVTTTTFLFIDGQESRLKPNKDLIIENFVNETCTSFHSRVLCECPRVLEVIVQAKGFAVWARKADCRSTHAPDVLVEVLSPHRVKESPVFRPQP</sequence>
<accession>A0A7S2DNX9</accession>
<organism evidence="1">
    <name type="scientific">Octactis speculum</name>
    <dbReference type="NCBI Taxonomy" id="3111310"/>
    <lineage>
        <taxon>Eukaryota</taxon>
        <taxon>Sar</taxon>
        <taxon>Stramenopiles</taxon>
        <taxon>Ochrophyta</taxon>
        <taxon>Dictyochophyceae</taxon>
        <taxon>Dictyochales</taxon>
        <taxon>Dictyochaceae</taxon>
        <taxon>Octactis</taxon>
    </lineage>
</organism>
<proteinExistence type="predicted"/>
<evidence type="ECO:0000313" key="1">
    <source>
        <dbReference type="EMBL" id="CAD9460082.1"/>
    </source>
</evidence>
<dbReference type="AlphaFoldDB" id="A0A7S2DNX9"/>